<dbReference type="InterPro" id="IPR036388">
    <property type="entry name" value="WH-like_DNA-bd_sf"/>
</dbReference>
<dbReference type="Gene3D" id="1.10.10.10">
    <property type="entry name" value="Winged helix-like DNA-binding domain superfamily/Winged helix DNA-binding domain"/>
    <property type="match status" value="1"/>
</dbReference>
<evidence type="ECO:0000313" key="2">
    <source>
        <dbReference type="EMBL" id="EIM58551.1"/>
    </source>
</evidence>
<keyword evidence="3" id="KW-1185">Reference proteome</keyword>
<accession>I5AXM8</accession>
<dbReference type="Pfam" id="PF04326">
    <property type="entry name" value="SLFN_AlbA_2"/>
    <property type="match status" value="1"/>
</dbReference>
<dbReference type="InterPro" id="IPR038475">
    <property type="entry name" value="RecG_C_sf"/>
</dbReference>
<dbReference type="InterPro" id="IPR036390">
    <property type="entry name" value="WH_DNA-bd_sf"/>
</dbReference>
<name>I5AXM8_EUBC6</name>
<dbReference type="Pfam" id="PF13749">
    <property type="entry name" value="HATPase_c_4"/>
    <property type="match status" value="1"/>
</dbReference>
<dbReference type="eggNOG" id="COG2865">
    <property type="taxonomic scope" value="Bacteria"/>
</dbReference>
<dbReference type="SUPFAM" id="SSF46785">
    <property type="entry name" value="Winged helix' DNA-binding domain"/>
    <property type="match status" value="1"/>
</dbReference>
<sequence>MQENRYIEYKETVSKTFLKVVSAFANYHDGKIVFGIRDDGSVQGLSDPYKASIDIENAINDSISPVPDYEITVNTNNNTVLLLVHRGDSSPYFYHGKAYRRSDTASVPVDTVELKRLILRGTNRDYEDLPAENQNLTFRILEKELMDTIQIDAFDRNIQKTLGLYVSGTGYTIAAELLADENRYRGIDIIRFGKTEDQVMDRERFENTSIIAEYLDAIRIYQKYYQYEEINGIRRNLVEMIPEIAFREALANALVHRMWDISSAIQIAMYEDRIQITSPGGLPEDISEDEYLHAQVSVLRNPVLAETFLKLNYIEKFGTGIRRIMNAYKNGQAKPSFTFTEHTICITLPVLISAQTDRTTEIIMHTLIGAKEMSRKELEEITGIKKASLIRALNTLISNNRIEKTGAGRNIKYHMKR</sequence>
<reference evidence="2 3" key="1">
    <citation type="submission" date="2010-08" db="EMBL/GenBank/DDBJ databases">
        <authorList>
            <consortium name="US DOE Joint Genome Institute (JGI-PGF)"/>
            <person name="Lucas S."/>
            <person name="Copeland A."/>
            <person name="Lapidus A."/>
            <person name="Cheng J.-F."/>
            <person name="Bruce D."/>
            <person name="Goodwin L."/>
            <person name="Pitluck S."/>
            <person name="Land M.L."/>
            <person name="Hauser L."/>
            <person name="Chang Y.-J."/>
            <person name="Anderson I.J."/>
            <person name="Johnson E."/>
            <person name="Mulhopadhyay B."/>
            <person name="Kyrpides N."/>
            <person name="Woyke T.J."/>
        </authorList>
    </citation>
    <scope>NUCLEOTIDE SEQUENCE [LARGE SCALE GENOMIC DNA]</scope>
    <source>
        <strain evidence="2 3">6</strain>
    </source>
</reference>
<dbReference type="STRING" id="633697.EubceDRAFT1_2858"/>
<dbReference type="EMBL" id="CM001487">
    <property type="protein sequence ID" value="EIM58551.1"/>
    <property type="molecule type" value="Genomic_DNA"/>
</dbReference>
<dbReference type="Gene3D" id="3.30.950.30">
    <property type="entry name" value="Schlafen, AAA domain"/>
    <property type="match status" value="1"/>
</dbReference>
<dbReference type="Proteomes" id="UP000005753">
    <property type="component" value="Chromosome"/>
</dbReference>
<dbReference type="HOGENOM" id="CLU_024970_1_1_9"/>
<evidence type="ECO:0000259" key="1">
    <source>
        <dbReference type="Pfam" id="PF04326"/>
    </source>
</evidence>
<dbReference type="PANTHER" id="PTHR30595">
    <property type="entry name" value="GLPR-RELATED TRANSCRIPTIONAL REPRESSOR"/>
    <property type="match status" value="1"/>
</dbReference>
<dbReference type="InterPro" id="IPR007421">
    <property type="entry name" value="Schlafen_AlbA_2_dom"/>
</dbReference>
<dbReference type="PANTHER" id="PTHR30595:SF6">
    <property type="entry name" value="SCHLAFEN ALBA-2 DOMAIN-CONTAINING PROTEIN"/>
    <property type="match status" value="1"/>
</dbReference>
<dbReference type="Gene3D" id="3.30.565.60">
    <property type="match status" value="1"/>
</dbReference>
<dbReference type="AlphaFoldDB" id="I5AXM8"/>
<dbReference type="InterPro" id="IPR038461">
    <property type="entry name" value="Schlafen_AlbA_2_dom_sf"/>
</dbReference>
<dbReference type="OrthoDB" id="9813719at2"/>
<feature type="domain" description="Schlafen AlbA-2" evidence="1">
    <location>
        <begin position="3"/>
        <end position="109"/>
    </location>
</feature>
<proteinExistence type="predicted"/>
<organism evidence="2 3">
    <name type="scientific">Eubacterium cellulosolvens (strain ATCC 43171 / JCM 9499 / 6)</name>
    <name type="common">Cillobacterium cellulosolvens</name>
    <dbReference type="NCBI Taxonomy" id="633697"/>
    <lineage>
        <taxon>Bacteria</taxon>
        <taxon>Bacillati</taxon>
        <taxon>Bacillota</taxon>
        <taxon>Clostridia</taxon>
        <taxon>Eubacteriales</taxon>
        <taxon>Eubacteriaceae</taxon>
        <taxon>Eubacterium</taxon>
    </lineage>
</organism>
<reference evidence="2 3" key="2">
    <citation type="submission" date="2012-02" db="EMBL/GenBank/DDBJ databases">
        <title>Improved High-Quality Draft sequence of Eubacterium cellulosolvens 6.</title>
        <authorList>
            <consortium name="US DOE Joint Genome Institute"/>
            <person name="Lucas S."/>
            <person name="Han J."/>
            <person name="Lapidus A."/>
            <person name="Cheng J.-F."/>
            <person name="Goodwin L."/>
            <person name="Pitluck S."/>
            <person name="Peters L."/>
            <person name="Mikhailova N."/>
            <person name="Gu W."/>
            <person name="Detter J.C."/>
            <person name="Han C."/>
            <person name="Tapia R."/>
            <person name="Land M."/>
            <person name="Hauser L."/>
            <person name="Kyrpides N."/>
            <person name="Ivanova N."/>
            <person name="Pagani I."/>
            <person name="Johnson E."/>
            <person name="Mukhopadhyay B."/>
            <person name="Anderson I."/>
            <person name="Woyke T."/>
        </authorList>
    </citation>
    <scope>NUCLEOTIDE SEQUENCE [LARGE SCALE GENOMIC DNA]</scope>
    <source>
        <strain evidence="2 3">6</strain>
    </source>
</reference>
<protein>
    <submittedName>
        <fullName evidence="2">Putative transcriptional regulator with HTH domain</fullName>
    </submittedName>
</protein>
<evidence type="ECO:0000313" key="3">
    <source>
        <dbReference type="Proteomes" id="UP000005753"/>
    </source>
</evidence>
<gene>
    <name evidence="2" type="ORF">EubceDRAFT1_2858</name>
</gene>